<evidence type="ECO:0008006" key="8">
    <source>
        <dbReference type="Google" id="ProtNLM"/>
    </source>
</evidence>
<evidence type="ECO:0000313" key="6">
    <source>
        <dbReference type="EMBL" id="AKB72581.1"/>
    </source>
</evidence>
<protein>
    <recommendedName>
        <fullName evidence="8">Nucleotidyltransferase</fullName>
    </recommendedName>
</protein>
<reference evidence="6 7" key="1">
    <citation type="submission" date="2014-07" db="EMBL/GenBank/DDBJ databases">
        <title>Methanogenic archaea and the global carbon cycle.</title>
        <authorList>
            <person name="Henriksen J.R."/>
            <person name="Luke J."/>
            <person name="Reinhart S."/>
            <person name="Benedict M.N."/>
            <person name="Youngblut N.D."/>
            <person name="Metcalf M.E."/>
            <person name="Whitaker R.J."/>
            <person name="Metcalf W.W."/>
        </authorList>
    </citation>
    <scope>NUCLEOTIDE SEQUENCE [LARGE SCALE GENOMIC DNA]</scope>
    <source>
        <strain evidence="6 7">C16</strain>
    </source>
</reference>
<gene>
    <name evidence="6" type="ORF">MSMAC_2691</name>
</gene>
<evidence type="ECO:0000313" key="7">
    <source>
        <dbReference type="Proteomes" id="UP000033071"/>
    </source>
</evidence>
<dbReference type="Proteomes" id="UP000033071">
    <property type="component" value="Chromosome"/>
</dbReference>
<organism evidence="6 7">
    <name type="scientific">Methanosarcina mazei C16</name>
    <dbReference type="NCBI Taxonomy" id="1434113"/>
    <lineage>
        <taxon>Archaea</taxon>
        <taxon>Methanobacteriati</taxon>
        <taxon>Methanobacteriota</taxon>
        <taxon>Stenosarchaea group</taxon>
        <taxon>Methanomicrobia</taxon>
        <taxon>Methanosarcinales</taxon>
        <taxon>Methanosarcinaceae</taxon>
        <taxon>Methanosarcina</taxon>
    </lineage>
</organism>
<keyword evidence="2" id="KW-1277">Toxin-antitoxin system</keyword>
<dbReference type="RefSeq" id="WP_048042237.1">
    <property type="nucleotide sequence ID" value="NZ_CP009514.1"/>
</dbReference>
<proteinExistence type="predicted"/>
<name>A0A0E3RYH7_METMZ</name>
<dbReference type="GO" id="GO:0110001">
    <property type="term" value="C:toxin-antitoxin complex"/>
    <property type="evidence" value="ECO:0007669"/>
    <property type="project" value="InterPro"/>
</dbReference>
<dbReference type="InterPro" id="IPR051813">
    <property type="entry name" value="HepT_RNase_toxin"/>
</dbReference>
<dbReference type="GO" id="GO:0004540">
    <property type="term" value="F:RNA nuclease activity"/>
    <property type="evidence" value="ECO:0007669"/>
    <property type="project" value="InterPro"/>
</dbReference>
<dbReference type="KEGG" id="mmac:MSMAC_2691"/>
<dbReference type="PATRIC" id="fig|1434113.4.peg.3376"/>
<keyword evidence="1" id="KW-0597">Phosphoprotein</keyword>
<keyword evidence="5" id="KW-0378">Hydrolase</keyword>
<keyword evidence="3" id="KW-0540">Nuclease</keyword>
<evidence type="ECO:0000256" key="5">
    <source>
        <dbReference type="ARBA" id="ARBA00022801"/>
    </source>
</evidence>
<evidence type="ECO:0000256" key="4">
    <source>
        <dbReference type="ARBA" id="ARBA00022741"/>
    </source>
</evidence>
<dbReference type="EMBL" id="CP009514">
    <property type="protein sequence ID" value="AKB72581.1"/>
    <property type="molecule type" value="Genomic_DNA"/>
</dbReference>
<dbReference type="AlphaFoldDB" id="A0A0E3RYH7"/>
<evidence type="ECO:0000256" key="3">
    <source>
        <dbReference type="ARBA" id="ARBA00022722"/>
    </source>
</evidence>
<dbReference type="GO" id="GO:0000166">
    <property type="term" value="F:nucleotide binding"/>
    <property type="evidence" value="ECO:0007669"/>
    <property type="project" value="UniProtKB-KW"/>
</dbReference>
<accession>A0A0E3RYH7</accession>
<evidence type="ECO:0000256" key="2">
    <source>
        <dbReference type="ARBA" id="ARBA00022649"/>
    </source>
</evidence>
<keyword evidence="4" id="KW-0547">Nucleotide-binding</keyword>
<dbReference type="PANTHER" id="PTHR34139">
    <property type="entry name" value="UPF0331 PROTEIN MJ0127"/>
    <property type="match status" value="1"/>
</dbReference>
<dbReference type="GO" id="GO:0016787">
    <property type="term" value="F:hydrolase activity"/>
    <property type="evidence" value="ECO:0007669"/>
    <property type="project" value="UniProtKB-KW"/>
</dbReference>
<dbReference type="GeneID" id="24882697"/>
<dbReference type="PANTHER" id="PTHR34139:SF1">
    <property type="entry name" value="RNASE MJ1380-RELATED"/>
    <property type="match status" value="1"/>
</dbReference>
<dbReference type="Pfam" id="PF01934">
    <property type="entry name" value="HepT-like"/>
    <property type="match status" value="1"/>
</dbReference>
<evidence type="ECO:0000256" key="1">
    <source>
        <dbReference type="ARBA" id="ARBA00022553"/>
    </source>
</evidence>
<dbReference type="HOGENOM" id="CLU_142825_3_3_2"/>
<dbReference type="InterPro" id="IPR008201">
    <property type="entry name" value="HepT-like"/>
</dbReference>
<sequence>MKRDDRVYLSHILQSISLIGRYTENLTEEEFLSNSLVQDGTIRQIQIIGEATKNISKSLREKYPQVNWRGIAGMRDKLIHNYFGVDSGAVWDTVKEDIPALKEEITKIIQDLNENV</sequence>